<keyword evidence="7" id="KW-0472">Membrane</keyword>
<dbReference type="GO" id="GO:0007156">
    <property type="term" value="P:homophilic cell adhesion via plasma membrane adhesion molecules"/>
    <property type="evidence" value="ECO:0007669"/>
    <property type="project" value="InterPro"/>
</dbReference>
<evidence type="ECO:0000256" key="3">
    <source>
        <dbReference type="ARBA" id="ARBA00022737"/>
    </source>
</evidence>
<feature type="domain" description="Cadherin" evidence="12">
    <location>
        <begin position="583"/>
        <end position="682"/>
    </location>
</feature>
<gene>
    <name evidence="13" type="ORF">PXEA_LOCUS759</name>
</gene>
<keyword evidence="8" id="KW-0325">Glycoprotein</keyword>
<keyword evidence="6" id="KW-1133">Transmembrane helix</keyword>
<keyword evidence="4 9" id="KW-0106">Calcium</keyword>
<keyword evidence="14" id="KW-1185">Reference proteome</keyword>
<feature type="domain" description="Cadherin" evidence="12">
    <location>
        <begin position="299"/>
        <end position="426"/>
    </location>
</feature>
<evidence type="ECO:0000256" key="10">
    <source>
        <dbReference type="SAM" id="MobiDB-lite"/>
    </source>
</evidence>
<dbReference type="FunFam" id="2.60.40.60:FF:000020">
    <property type="entry name" value="Dachsous cadherin-related 1b"/>
    <property type="match status" value="1"/>
</dbReference>
<dbReference type="GO" id="GO:0005886">
    <property type="term" value="C:plasma membrane"/>
    <property type="evidence" value="ECO:0007669"/>
    <property type="project" value="InterPro"/>
</dbReference>
<proteinExistence type="predicted"/>
<evidence type="ECO:0000256" key="2">
    <source>
        <dbReference type="ARBA" id="ARBA00022692"/>
    </source>
</evidence>
<dbReference type="Pfam" id="PF08266">
    <property type="entry name" value="Cadherin_2"/>
    <property type="match status" value="1"/>
</dbReference>
<evidence type="ECO:0000256" key="9">
    <source>
        <dbReference type="PROSITE-ProRule" id="PRU00043"/>
    </source>
</evidence>
<comment type="caution">
    <text evidence="13">The sequence shown here is derived from an EMBL/GenBank/DDBJ whole genome shotgun (WGS) entry which is preliminary data.</text>
</comment>
<evidence type="ECO:0000313" key="14">
    <source>
        <dbReference type="Proteomes" id="UP000784294"/>
    </source>
</evidence>
<comment type="subcellular location">
    <subcellularLocation>
        <location evidence="1">Membrane</location>
        <topology evidence="1">Single-pass membrane protein</topology>
    </subcellularLocation>
</comment>
<feature type="domain" description="Cadherin" evidence="12">
    <location>
        <begin position="874"/>
        <end position="931"/>
    </location>
</feature>
<keyword evidence="3" id="KW-0677">Repeat</keyword>
<dbReference type="EMBL" id="CAAALY010001486">
    <property type="protein sequence ID" value="VEL07319.1"/>
    <property type="molecule type" value="Genomic_DNA"/>
</dbReference>
<feature type="domain" description="Cadherin" evidence="12">
    <location>
        <begin position="431"/>
        <end position="568"/>
    </location>
</feature>
<reference evidence="13" key="1">
    <citation type="submission" date="2018-11" db="EMBL/GenBank/DDBJ databases">
        <authorList>
            <consortium name="Pathogen Informatics"/>
        </authorList>
    </citation>
    <scope>NUCLEOTIDE SEQUENCE</scope>
</reference>
<evidence type="ECO:0000256" key="6">
    <source>
        <dbReference type="ARBA" id="ARBA00022989"/>
    </source>
</evidence>
<dbReference type="PANTHER" id="PTHR24028:SF146">
    <property type="entry name" value="CADHERIN 96CB, ISOFORM D-RELATED"/>
    <property type="match status" value="1"/>
</dbReference>
<dbReference type="CDD" id="cd11304">
    <property type="entry name" value="Cadherin_repeat"/>
    <property type="match status" value="6"/>
</dbReference>
<evidence type="ECO:0000256" key="8">
    <source>
        <dbReference type="ARBA" id="ARBA00023180"/>
    </source>
</evidence>
<feature type="domain" description="Cadherin" evidence="12">
    <location>
        <begin position="26"/>
        <end position="153"/>
    </location>
</feature>
<evidence type="ECO:0000313" key="13">
    <source>
        <dbReference type="EMBL" id="VEL07319.1"/>
    </source>
</evidence>
<feature type="chain" id="PRO_5018776903" description="Cadherin domain-containing protein" evidence="11">
    <location>
        <begin position="28"/>
        <end position="970"/>
    </location>
</feature>
<feature type="domain" description="Cadherin" evidence="12">
    <location>
        <begin position="151"/>
        <end position="298"/>
    </location>
</feature>
<evidence type="ECO:0000256" key="11">
    <source>
        <dbReference type="SAM" id="SignalP"/>
    </source>
</evidence>
<accession>A0A3S4ZMS7</accession>
<dbReference type="AlphaFoldDB" id="A0A3S4ZMS7"/>
<dbReference type="FunFam" id="2.60.40.60:FF:000002">
    <property type="entry name" value="Protocadherin alpha 2"/>
    <property type="match status" value="1"/>
</dbReference>
<feature type="region of interest" description="Disordered" evidence="10">
    <location>
        <begin position="828"/>
        <end position="849"/>
    </location>
</feature>
<evidence type="ECO:0000256" key="4">
    <source>
        <dbReference type="ARBA" id="ARBA00022837"/>
    </source>
</evidence>
<dbReference type="InterPro" id="IPR013164">
    <property type="entry name" value="Cadherin_N"/>
</dbReference>
<sequence length="970" mass="107548">MSSTLISSVLARLFAPTFLFLVCLAQGTRVTYRIDEEVAIGMRVGNLLDQFDSINNRLRFLKMANPEDGSQYFTVGEFSGEISVFKRLDREALCSSQSSLIGSQCMLQMSVNCLQSSDPSASSMGPARLVDQVDVFIEIHDINDNGCQFRPSARQLVHLLEDARPGETRILLNLPHDPDGAEMGYSIQPDRIRLEYLPSQNSTAEQRFRLNVAQIGANNEATGHNSKMHDYPRPLSQSSGTEQNFRLELELIAELDYEQQKEYKLLVVAGDSSSNATYSCTLEVTIQVDDTNDHVPTFDRDVYTVDVEEYANLGHLIATVAAKDKDSGDNARIIYWFDPFTPEVALSTFSLNESSGAIRLERQLNYHRTPEYRLTIRASNPGAMETMNAGQRSSGSSGGRPFTAGRFGTTQLVVTVRDVNDQAPKIKMYSPTGSLELTIPEESVANQDVASISVTDDDSGENARISCELAYQSADGILRLGELNSEVRSSTEGRRPHLAYHSPGSGLLDKESPGVRKYKLVVEKSIDRERLAVVHFTLRCWDHGIPRQMMNQSSSLRVLDINDNAPLFPVERYVVNSFEDQHPERVKANYALIQVKASDLDEGENGRIRYSLDPETPSNLLNLLQVDPDTGWLSSTGGLDREQLPEFTLTIVAEDAGLPTPQTGSVKVHVRLLDVNDESPVFQRSEYIFGLRENQPIGQLVGVIYAADSDLGQNAEVTFRLEEASLVTPALQQSGAQRIMTQIGLNSDLVPPGLRQSRKRVMPQLQHQLQKSSLLRLVVKRIESTSTFAEESAEGLASWLSAREGASVYQIDLFTNASVDREALLSEAVSSSDEGTDIEGEELGRLSRDGEDLQHRYSEMLVGRMGFEVAMTGLHSSSTRLATATDSVEYDASAPLLVMHMRASDHGVPSRLGRTKICLRILDQNDNVPRLTFPDPNNLNASYVLVSYKELVGYDFTKVSVKMLKKCLLF</sequence>
<dbReference type="GO" id="GO:0005509">
    <property type="term" value="F:calcium ion binding"/>
    <property type="evidence" value="ECO:0007669"/>
    <property type="project" value="UniProtKB-UniRule"/>
</dbReference>
<evidence type="ECO:0000259" key="12">
    <source>
        <dbReference type="PROSITE" id="PS50268"/>
    </source>
</evidence>
<dbReference type="InterPro" id="IPR002126">
    <property type="entry name" value="Cadherin-like_dom"/>
</dbReference>
<keyword evidence="11" id="KW-0732">Signal</keyword>
<dbReference type="InterPro" id="IPR050174">
    <property type="entry name" value="Protocadherin/Cadherin-CA"/>
</dbReference>
<dbReference type="Pfam" id="PF00028">
    <property type="entry name" value="Cadherin"/>
    <property type="match status" value="2"/>
</dbReference>
<evidence type="ECO:0000256" key="5">
    <source>
        <dbReference type="ARBA" id="ARBA00022889"/>
    </source>
</evidence>
<dbReference type="PROSITE" id="PS00232">
    <property type="entry name" value="CADHERIN_1"/>
    <property type="match status" value="2"/>
</dbReference>
<protein>
    <recommendedName>
        <fullName evidence="12">Cadherin domain-containing protein</fullName>
    </recommendedName>
</protein>
<dbReference type="SMART" id="SM00112">
    <property type="entry name" value="CA"/>
    <property type="match status" value="5"/>
</dbReference>
<feature type="signal peptide" evidence="11">
    <location>
        <begin position="1"/>
        <end position="27"/>
    </location>
</feature>
<dbReference type="Gene3D" id="2.60.40.60">
    <property type="entry name" value="Cadherins"/>
    <property type="match status" value="6"/>
</dbReference>
<keyword evidence="5" id="KW-0130">Cell adhesion</keyword>
<organism evidence="13 14">
    <name type="scientific">Protopolystoma xenopodis</name>
    <dbReference type="NCBI Taxonomy" id="117903"/>
    <lineage>
        <taxon>Eukaryota</taxon>
        <taxon>Metazoa</taxon>
        <taxon>Spiralia</taxon>
        <taxon>Lophotrochozoa</taxon>
        <taxon>Platyhelminthes</taxon>
        <taxon>Monogenea</taxon>
        <taxon>Polyopisthocotylea</taxon>
        <taxon>Polystomatidea</taxon>
        <taxon>Polystomatidae</taxon>
        <taxon>Protopolystoma</taxon>
    </lineage>
</organism>
<dbReference type="PRINTS" id="PR00205">
    <property type="entry name" value="CADHERIN"/>
</dbReference>
<dbReference type="Proteomes" id="UP000784294">
    <property type="component" value="Unassembled WGS sequence"/>
</dbReference>
<dbReference type="PANTHER" id="PTHR24028">
    <property type="entry name" value="CADHERIN-87A"/>
    <property type="match status" value="1"/>
</dbReference>
<dbReference type="InterPro" id="IPR020894">
    <property type="entry name" value="Cadherin_CS"/>
</dbReference>
<dbReference type="PROSITE" id="PS50268">
    <property type="entry name" value="CADHERIN_2"/>
    <property type="match status" value="6"/>
</dbReference>
<keyword evidence="2" id="KW-0812">Transmembrane</keyword>
<dbReference type="OrthoDB" id="6272940at2759"/>
<evidence type="ECO:0000256" key="1">
    <source>
        <dbReference type="ARBA" id="ARBA00004167"/>
    </source>
</evidence>
<dbReference type="InterPro" id="IPR015919">
    <property type="entry name" value="Cadherin-like_sf"/>
</dbReference>
<feature type="region of interest" description="Disordered" evidence="10">
    <location>
        <begin position="220"/>
        <end position="239"/>
    </location>
</feature>
<name>A0A3S4ZMS7_9PLAT</name>
<dbReference type="SUPFAM" id="SSF49313">
    <property type="entry name" value="Cadherin-like"/>
    <property type="match status" value="6"/>
</dbReference>
<evidence type="ECO:0000256" key="7">
    <source>
        <dbReference type="ARBA" id="ARBA00023136"/>
    </source>
</evidence>